<dbReference type="CDD" id="cd03822">
    <property type="entry name" value="GT4_mannosyltransferase-like"/>
    <property type="match status" value="1"/>
</dbReference>
<dbReference type="PANTHER" id="PTHR12526:SF572">
    <property type="entry name" value="BLL5144 PROTEIN"/>
    <property type="match status" value="1"/>
</dbReference>
<proteinExistence type="predicted"/>
<feature type="region of interest" description="Disordered" evidence="2">
    <location>
        <begin position="107"/>
        <end position="165"/>
    </location>
</feature>
<sequence>GKRQAPSPTVEEFNSYYILYKVASYSETLAEVTIGFRLFFATDCLMLICQKSLVQTVTTQIFNVIRLKEDTFSTFFGSTTSNDGNSGSSNNNSTTLRITLTSTVINQPQQLSSSKPRDASATGGVSNVLSVTPETTSRTQASTGETQTTKQPAASSPSVTTSQMTSVFSVRISTVMRTTGETSERQPTSFSSEKTKAFTKERRRTGTSTTFSKKTRTSKPSPRTKPKTSIGPKPTKRSGTKTASTSSDHSLSLTFTSLLASKPSSASITTNNQPQSKSFTSSISATNQTRILVRRSMKEGGAPAVKVYVDSQQMAGSKGNVSRVSFYVDRTCALATIEFAAFDIINRNTDANTARLVATQRSGPLRVGTAKKLKPYMHLITIRLCTGNTTQDMNGSGCQGAQFSVLPHQYIGVRSNKCRLGFARPPLNPVFATTWTHSEGSDPFAKPYKPINYVPANYTILQSITIDSSESKGIRQANKPESIGTTRPRVLFIGSYPSRQCGLAKFLQDLTGSYQGPYSVVAVDEDGVEPSARNYSQDIVFRLKQNERDDYYAIAEMANSEAYDVINVEHEYGLYGGMSGEYIVILLAAIRKPVIVTMHTILSEPNPFYLSLTRAIVATSTRIVVLSTHGRRLLADVYGVNEAKISVVPHGVPDVPFAHTLNEAKIKLGFEADRPIMATFGLLHRNKNIELVLKAMQSAVESVPNILYLVLGQTHPLIKLKEGETYRRELASNVTAFRLTENVHFVDKYLEDNELLSYLSASDIYITPYANEDQYVSGTLSWAVGLGKAVVSTPYLYAKELLADGRGFLVPFGDHNVLSSTIVRLTQDQEIRDGARRKAYKFGRQMTWSNVADEHEHVFREVLLYA</sequence>
<dbReference type="EMBL" id="CAJOBA010007709">
    <property type="protein sequence ID" value="CAF3810046.1"/>
    <property type="molecule type" value="Genomic_DNA"/>
</dbReference>
<accession>A0A8S2JH79</accession>
<evidence type="ECO:0000256" key="1">
    <source>
        <dbReference type="ARBA" id="ARBA00022676"/>
    </source>
</evidence>
<evidence type="ECO:0008006" key="8">
    <source>
        <dbReference type="Google" id="ProtNLM"/>
    </source>
</evidence>
<organism evidence="6 7">
    <name type="scientific">Didymodactylos carnosus</name>
    <dbReference type="NCBI Taxonomy" id="1234261"/>
    <lineage>
        <taxon>Eukaryota</taxon>
        <taxon>Metazoa</taxon>
        <taxon>Spiralia</taxon>
        <taxon>Gnathifera</taxon>
        <taxon>Rotifera</taxon>
        <taxon>Eurotatoria</taxon>
        <taxon>Bdelloidea</taxon>
        <taxon>Philodinida</taxon>
        <taxon>Philodinidae</taxon>
        <taxon>Didymodactylos</taxon>
    </lineage>
</organism>
<dbReference type="GO" id="GO:0016757">
    <property type="term" value="F:glycosyltransferase activity"/>
    <property type="evidence" value="ECO:0007669"/>
    <property type="project" value="UniProtKB-KW"/>
</dbReference>
<feature type="compositionally biased region" description="Polar residues" evidence="2">
    <location>
        <begin position="123"/>
        <end position="165"/>
    </location>
</feature>
<feature type="non-terminal residue" evidence="6">
    <location>
        <position position="1"/>
    </location>
</feature>
<name>A0A8S2JH79_9BILA</name>
<feature type="domain" description="Glycosyltransferase subfamily 4-like N-terminal" evidence="4">
    <location>
        <begin position="553"/>
        <end position="652"/>
    </location>
</feature>
<evidence type="ECO:0000313" key="6">
    <source>
        <dbReference type="EMBL" id="CAF3810046.1"/>
    </source>
</evidence>
<dbReference type="Pfam" id="PF13439">
    <property type="entry name" value="Glyco_transf_4"/>
    <property type="match status" value="1"/>
</dbReference>
<feature type="compositionally biased region" description="Polar residues" evidence="2">
    <location>
        <begin position="177"/>
        <end position="192"/>
    </location>
</feature>
<dbReference type="PANTHER" id="PTHR12526">
    <property type="entry name" value="GLYCOSYLTRANSFERASE"/>
    <property type="match status" value="1"/>
</dbReference>
<protein>
    <recommendedName>
        <fullName evidence="8">Glycosyltransferase</fullName>
    </recommendedName>
</protein>
<feature type="domain" description="Glycosyl transferase family 1" evidence="3">
    <location>
        <begin position="664"/>
        <end position="841"/>
    </location>
</feature>
<evidence type="ECO:0000256" key="2">
    <source>
        <dbReference type="SAM" id="MobiDB-lite"/>
    </source>
</evidence>
<dbReference type="Pfam" id="PF00534">
    <property type="entry name" value="Glycos_transf_1"/>
    <property type="match status" value="1"/>
</dbReference>
<evidence type="ECO:0000259" key="3">
    <source>
        <dbReference type="Pfam" id="PF00534"/>
    </source>
</evidence>
<feature type="region of interest" description="Disordered" evidence="2">
    <location>
        <begin position="177"/>
        <end position="248"/>
    </location>
</feature>
<feature type="region of interest" description="Disordered" evidence="2">
    <location>
        <begin position="264"/>
        <end position="284"/>
    </location>
</feature>
<feature type="compositionally biased region" description="Basic residues" evidence="2">
    <location>
        <begin position="213"/>
        <end position="226"/>
    </location>
</feature>
<reference evidence="6" key="1">
    <citation type="submission" date="2021-02" db="EMBL/GenBank/DDBJ databases">
        <authorList>
            <person name="Nowell W R."/>
        </authorList>
    </citation>
    <scope>NUCLEOTIDE SEQUENCE</scope>
</reference>
<keyword evidence="1" id="KW-0328">Glycosyltransferase</keyword>
<dbReference type="Proteomes" id="UP000682733">
    <property type="component" value="Unassembled WGS sequence"/>
</dbReference>
<dbReference type="InterPro" id="IPR001296">
    <property type="entry name" value="Glyco_trans_1"/>
</dbReference>
<dbReference type="InterPro" id="IPR028098">
    <property type="entry name" value="Glyco_trans_4-like_N"/>
</dbReference>
<evidence type="ECO:0000259" key="4">
    <source>
        <dbReference type="Pfam" id="PF13439"/>
    </source>
</evidence>
<gene>
    <name evidence="5" type="ORF">OVA965_LOCUS16529</name>
    <name evidence="6" type="ORF">TMI583_LOCUS16538</name>
</gene>
<evidence type="ECO:0000313" key="5">
    <source>
        <dbReference type="EMBL" id="CAF1041930.1"/>
    </source>
</evidence>
<keyword evidence="1" id="KW-0808">Transferase</keyword>
<comment type="caution">
    <text evidence="6">The sequence shown here is derived from an EMBL/GenBank/DDBJ whole genome shotgun (WGS) entry which is preliminary data.</text>
</comment>
<dbReference type="EMBL" id="CAJNOK010007698">
    <property type="protein sequence ID" value="CAF1041930.1"/>
    <property type="molecule type" value="Genomic_DNA"/>
</dbReference>
<dbReference type="Gene3D" id="3.40.50.2000">
    <property type="entry name" value="Glycogen Phosphorylase B"/>
    <property type="match status" value="2"/>
</dbReference>
<dbReference type="SUPFAM" id="SSF53756">
    <property type="entry name" value="UDP-Glycosyltransferase/glycogen phosphorylase"/>
    <property type="match status" value="1"/>
</dbReference>
<dbReference type="AlphaFoldDB" id="A0A8S2JH79"/>
<evidence type="ECO:0000313" key="7">
    <source>
        <dbReference type="Proteomes" id="UP000682733"/>
    </source>
</evidence>
<dbReference type="Proteomes" id="UP000677228">
    <property type="component" value="Unassembled WGS sequence"/>
</dbReference>